<dbReference type="HAMAP" id="MF_00171">
    <property type="entry name" value="TruA"/>
    <property type="match status" value="1"/>
</dbReference>
<dbReference type="EC" id="5.4.99.12" evidence="4"/>
<dbReference type="STRING" id="56804.BAE46_13795"/>
<dbReference type="GO" id="GO:0160147">
    <property type="term" value="F:tRNA pseudouridine(38-40) synthase activity"/>
    <property type="evidence" value="ECO:0007669"/>
    <property type="project" value="UniProtKB-EC"/>
</dbReference>
<feature type="domain" description="Pseudouridine synthase I TruA alpha/beta" evidence="8">
    <location>
        <begin position="157"/>
        <end position="259"/>
    </location>
</feature>
<dbReference type="InterPro" id="IPR020103">
    <property type="entry name" value="PsdUridine_synth_cat_dom_sf"/>
</dbReference>
<keyword evidence="10" id="KW-1185">Reference proteome</keyword>
<comment type="caution">
    <text evidence="4">Lacks conserved residue(s) required for the propagation of feature annotation.</text>
</comment>
<dbReference type="EMBL" id="BAET01000008">
    <property type="protein sequence ID" value="GAB55284.1"/>
    <property type="molecule type" value="Genomic_DNA"/>
</dbReference>
<dbReference type="SUPFAM" id="SSF55120">
    <property type="entry name" value="Pseudouridine synthase"/>
    <property type="match status" value="1"/>
</dbReference>
<dbReference type="GO" id="GO:0031119">
    <property type="term" value="P:tRNA pseudouridine synthesis"/>
    <property type="evidence" value="ECO:0007669"/>
    <property type="project" value="UniProtKB-UniRule"/>
</dbReference>
<accession>H5TAF7</accession>
<proteinExistence type="inferred from homology"/>
<dbReference type="PIRSF" id="PIRSF001430">
    <property type="entry name" value="tRNA_psdUrid_synth"/>
    <property type="match status" value="1"/>
</dbReference>
<dbReference type="Pfam" id="PF01416">
    <property type="entry name" value="PseudoU_synth_1"/>
    <property type="match status" value="2"/>
</dbReference>
<dbReference type="PANTHER" id="PTHR11142">
    <property type="entry name" value="PSEUDOURIDYLATE SYNTHASE"/>
    <property type="match status" value="1"/>
</dbReference>
<evidence type="ECO:0000256" key="1">
    <source>
        <dbReference type="ARBA" id="ARBA00009375"/>
    </source>
</evidence>
<evidence type="ECO:0000256" key="7">
    <source>
        <dbReference type="RuleBase" id="RU003792"/>
    </source>
</evidence>
<dbReference type="eggNOG" id="COG0101">
    <property type="taxonomic scope" value="Bacteria"/>
</dbReference>
<dbReference type="InterPro" id="IPR001406">
    <property type="entry name" value="PsdUridine_synth_TruA"/>
</dbReference>
<organism evidence="9 10">
    <name type="scientific">Glaciecola punicea ACAM 611</name>
    <dbReference type="NCBI Taxonomy" id="1121923"/>
    <lineage>
        <taxon>Bacteria</taxon>
        <taxon>Pseudomonadati</taxon>
        <taxon>Pseudomonadota</taxon>
        <taxon>Gammaproteobacteria</taxon>
        <taxon>Alteromonadales</taxon>
        <taxon>Alteromonadaceae</taxon>
        <taxon>Glaciecola</taxon>
    </lineage>
</organism>
<evidence type="ECO:0000256" key="2">
    <source>
        <dbReference type="ARBA" id="ARBA00022694"/>
    </source>
</evidence>
<evidence type="ECO:0000256" key="6">
    <source>
        <dbReference type="PIRSR" id="PIRSR001430-2"/>
    </source>
</evidence>
<dbReference type="NCBIfam" id="TIGR00071">
    <property type="entry name" value="hisT_truA"/>
    <property type="match status" value="1"/>
</dbReference>
<dbReference type="Gene3D" id="3.30.70.580">
    <property type="entry name" value="Pseudouridine synthase I, catalytic domain, N-terminal subdomain"/>
    <property type="match status" value="1"/>
</dbReference>
<dbReference type="AlphaFoldDB" id="H5TAF7"/>
<evidence type="ECO:0000256" key="5">
    <source>
        <dbReference type="PIRSR" id="PIRSR001430-1"/>
    </source>
</evidence>
<comment type="caution">
    <text evidence="9">The sequence shown here is derived from an EMBL/GenBank/DDBJ whole genome shotgun (WGS) entry which is preliminary data.</text>
</comment>
<dbReference type="CDD" id="cd02570">
    <property type="entry name" value="PseudoU_synth_EcTruA"/>
    <property type="match status" value="1"/>
</dbReference>
<evidence type="ECO:0000313" key="9">
    <source>
        <dbReference type="EMBL" id="GAB55284.1"/>
    </source>
</evidence>
<reference evidence="9 10" key="1">
    <citation type="journal article" date="2012" name="J. Bacteriol.">
        <title>Genome sequence of proteorhodopsin-containing sea ice bacterium Glaciecola punicea ACAM 611T.</title>
        <authorList>
            <person name="Qin Q.-L."/>
            <person name="Xie B.-B."/>
            <person name="Shu Y.-L."/>
            <person name="Rong J.-C."/>
            <person name="Zhao D.-L."/>
            <person name="Zhang X.-Y."/>
            <person name="Chen X.-L."/>
            <person name="Zhou B.-C."/>
            <person name="Zhanga Y.-Z."/>
        </authorList>
    </citation>
    <scope>NUCLEOTIDE SEQUENCE [LARGE SCALE GENOMIC DNA]</scope>
    <source>
        <strain evidence="9 10">ACAM 611</strain>
    </source>
</reference>
<evidence type="ECO:0000259" key="8">
    <source>
        <dbReference type="Pfam" id="PF01416"/>
    </source>
</evidence>
<name>H5TAF7_9ALTE</name>
<dbReference type="Proteomes" id="UP000053586">
    <property type="component" value="Unassembled WGS sequence"/>
</dbReference>
<dbReference type="InterPro" id="IPR020097">
    <property type="entry name" value="PsdUridine_synth_TruA_a/b_dom"/>
</dbReference>
<sequence length="277" mass="30597">MTFLGAQDDGVIIHPGRVALGIEYMGADYSGWQRQLSVDSVQSRVEDSLAKILRQEVSVSCAGRTDAGVHATAQVVHFDAPVTRPLKAYTRGMNTTLPKNVAITWAKSVDDDFHARFSATARRYRYVIYNSALRSGVFNAGVTHVFKKIDAALMHQAAQGLVGKHDFTSYRAAHCQSKTPIRLMHHIQVYRLQQFVIVDVKANAFLHHMVRNIVGALLDVGSGEKPISYIADLLALKDRSQASTTAKPNGLYLVQVDYDSRFALPRTNVGPLFLPDC</sequence>
<comment type="subunit">
    <text evidence="4">Homodimer.</text>
</comment>
<dbReference type="PANTHER" id="PTHR11142:SF0">
    <property type="entry name" value="TRNA PSEUDOURIDINE SYNTHASE-LIKE 1"/>
    <property type="match status" value="1"/>
</dbReference>
<dbReference type="GO" id="GO:0003723">
    <property type="term" value="F:RNA binding"/>
    <property type="evidence" value="ECO:0007669"/>
    <property type="project" value="InterPro"/>
</dbReference>
<keyword evidence="2 4" id="KW-0819">tRNA processing</keyword>
<dbReference type="InterPro" id="IPR020094">
    <property type="entry name" value="TruA/RsuA/RluB/E/F_N"/>
</dbReference>
<dbReference type="FunFam" id="3.30.70.580:FF:000001">
    <property type="entry name" value="tRNA pseudouridine synthase A"/>
    <property type="match status" value="1"/>
</dbReference>
<evidence type="ECO:0000256" key="4">
    <source>
        <dbReference type="HAMAP-Rule" id="MF_00171"/>
    </source>
</evidence>
<dbReference type="OrthoDB" id="9811823at2"/>
<feature type="active site" description="Nucleophile" evidence="4 5">
    <location>
        <position position="66"/>
    </location>
</feature>
<evidence type="ECO:0000313" key="10">
    <source>
        <dbReference type="Proteomes" id="UP000053586"/>
    </source>
</evidence>
<dbReference type="Gene3D" id="3.30.70.660">
    <property type="entry name" value="Pseudouridine synthase I, catalytic domain, C-terminal subdomain"/>
    <property type="match status" value="1"/>
</dbReference>
<protein>
    <recommendedName>
        <fullName evidence="4">tRNA pseudouridine synthase A</fullName>
        <ecNumber evidence="4">5.4.99.12</ecNumber>
    </recommendedName>
    <alternativeName>
        <fullName evidence="4">tRNA pseudouridine(38-40) synthase</fullName>
    </alternativeName>
    <alternativeName>
        <fullName evidence="4">tRNA pseudouridylate synthase I</fullName>
    </alternativeName>
    <alternativeName>
        <fullName evidence="4">tRNA-uridine isomerase I</fullName>
    </alternativeName>
</protein>
<comment type="catalytic activity">
    <reaction evidence="4 7">
        <text>uridine(38/39/40) in tRNA = pseudouridine(38/39/40) in tRNA</text>
        <dbReference type="Rhea" id="RHEA:22376"/>
        <dbReference type="Rhea" id="RHEA-COMP:10085"/>
        <dbReference type="Rhea" id="RHEA-COMP:10087"/>
        <dbReference type="ChEBI" id="CHEBI:65314"/>
        <dbReference type="ChEBI" id="CHEBI:65315"/>
        <dbReference type="EC" id="5.4.99.12"/>
    </reaction>
</comment>
<keyword evidence="3 4" id="KW-0413">Isomerase</keyword>
<dbReference type="InterPro" id="IPR020095">
    <property type="entry name" value="PsdUridine_synth_TruA_C"/>
</dbReference>
<reference evidence="9 10" key="2">
    <citation type="journal article" date="2017" name="Antonie Van Leeuwenhoek">
        <title>Rhizobium rhizosphaerae sp. nov., a novel species isolated from rice rhizosphere.</title>
        <authorList>
            <person name="Zhao J.J."/>
            <person name="Zhang J."/>
            <person name="Zhang R.J."/>
            <person name="Zhang C.W."/>
            <person name="Yin H.Q."/>
            <person name="Zhang X.X."/>
        </authorList>
    </citation>
    <scope>NUCLEOTIDE SEQUENCE [LARGE SCALE GENOMIC DNA]</scope>
    <source>
        <strain evidence="9 10">ACAM 611</strain>
    </source>
</reference>
<feature type="domain" description="Pseudouridine synthase I TruA alpha/beta" evidence="8">
    <location>
        <begin position="23"/>
        <end position="117"/>
    </location>
</feature>
<comment type="function">
    <text evidence="4">Formation of pseudouridine at positions 38, 39 and 40 in the anticodon stem and loop of transfer RNAs.</text>
</comment>
<evidence type="ECO:0000256" key="3">
    <source>
        <dbReference type="ARBA" id="ARBA00023235"/>
    </source>
</evidence>
<feature type="binding site" evidence="4 6">
    <location>
        <position position="124"/>
    </location>
    <ligand>
        <name>substrate</name>
    </ligand>
</feature>
<dbReference type="RefSeq" id="WP_006004208.1">
    <property type="nucleotide sequence ID" value="NZ_BAET01000008.1"/>
</dbReference>
<gene>
    <name evidence="4 9" type="primary">truA</name>
    <name evidence="9" type="ORF">GPUN_1155</name>
</gene>
<comment type="similarity">
    <text evidence="1 4 7">Belongs to the tRNA pseudouridine synthase TruA family.</text>
</comment>